<dbReference type="EMBL" id="VTPY01000001">
    <property type="protein sequence ID" value="KAA0014542.1"/>
    <property type="molecule type" value="Genomic_DNA"/>
</dbReference>
<proteinExistence type="predicted"/>
<feature type="region of interest" description="Disordered" evidence="1">
    <location>
        <begin position="35"/>
        <end position="54"/>
    </location>
</feature>
<protein>
    <recommendedName>
        <fullName evidence="5">SH3 domain-containing protein</fullName>
    </recommendedName>
</protein>
<name>A0A7V7G4D7_9GAMM</name>
<feature type="compositionally biased region" description="Basic and acidic residues" evidence="1">
    <location>
        <begin position="44"/>
        <end position="54"/>
    </location>
</feature>
<feature type="chain" id="PRO_5031266098" description="SH3 domain-containing protein" evidence="2">
    <location>
        <begin position="29"/>
        <end position="94"/>
    </location>
</feature>
<comment type="caution">
    <text evidence="3">The sequence shown here is derived from an EMBL/GenBank/DDBJ whole genome shotgun (WGS) entry which is preliminary data.</text>
</comment>
<evidence type="ECO:0000256" key="1">
    <source>
        <dbReference type="SAM" id="MobiDB-lite"/>
    </source>
</evidence>
<accession>A0A7V7G4D7</accession>
<reference evidence="3 4" key="1">
    <citation type="submission" date="2019-08" db="EMBL/GenBank/DDBJ databases">
        <title>Bioinformatics analysis of the strain L3 and L5.</title>
        <authorList>
            <person name="Li X."/>
        </authorList>
    </citation>
    <scope>NUCLEOTIDE SEQUENCE [LARGE SCALE GENOMIC DNA]</scope>
    <source>
        <strain evidence="3 4">L5</strain>
    </source>
</reference>
<keyword evidence="4" id="KW-1185">Reference proteome</keyword>
<evidence type="ECO:0000313" key="3">
    <source>
        <dbReference type="EMBL" id="KAA0014542.1"/>
    </source>
</evidence>
<evidence type="ECO:0000256" key="2">
    <source>
        <dbReference type="SAM" id="SignalP"/>
    </source>
</evidence>
<evidence type="ECO:0000313" key="4">
    <source>
        <dbReference type="Proteomes" id="UP000486760"/>
    </source>
</evidence>
<feature type="signal peptide" evidence="2">
    <location>
        <begin position="1"/>
        <end position="28"/>
    </location>
</feature>
<sequence>MKLPRAKLFRTLPLLMVAALIAGCGSNALTPRYTSENPDILRIGNDRPAEPERTVEDLGSYCIEVTETWESHGTTPDGQTLWAKNTSRAVVPCD</sequence>
<dbReference type="Proteomes" id="UP000486760">
    <property type="component" value="Unassembled WGS sequence"/>
</dbReference>
<organism evidence="3 4">
    <name type="scientific">Billgrantia pellis</name>
    <dbReference type="NCBI Taxonomy" id="2606936"/>
    <lineage>
        <taxon>Bacteria</taxon>
        <taxon>Pseudomonadati</taxon>
        <taxon>Pseudomonadota</taxon>
        <taxon>Gammaproteobacteria</taxon>
        <taxon>Oceanospirillales</taxon>
        <taxon>Halomonadaceae</taxon>
        <taxon>Billgrantia</taxon>
    </lineage>
</organism>
<keyword evidence="2" id="KW-0732">Signal</keyword>
<evidence type="ECO:0008006" key="5">
    <source>
        <dbReference type="Google" id="ProtNLM"/>
    </source>
</evidence>
<dbReference type="PROSITE" id="PS51257">
    <property type="entry name" value="PROKAR_LIPOPROTEIN"/>
    <property type="match status" value="1"/>
</dbReference>
<gene>
    <name evidence="3" type="ORF">F0A17_02525</name>
</gene>
<dbReference type="RefSeq" id="WP_149326752.1">
    <property type="nucleotide sequence ID" value="NZ_VTPY01000001.1"/>
</dbReference>
<dbReference type="AlphaFoldDB" id="A0A7V7G4D7"/>